<feature type="region of interest" description="Disordered" evidence="1">
    <location>
        <begin position="1"/>
        <end position="40"/>
    </location>
</feature>
<evidence type="ECO:0000313" key="3">
    <source>
        <dbReference type="Proteomes" id="UP001275084"/>
    </source>
</evidence>
<dbReference type="EMBL" id="JAUIQD010000006">
    <property type="protein sequence ID" value="KAK3346380.1"/>
    <property type="molecule type" value="Genomic_DNA"/>
</dbReference>
<name>A0AAJ0HBQ3_9PEZI</name>
<dbReference type="AlphaFoldDB" id="A0AAJ0HBQ3"/>
<keyword evidence="3" id="KW-1185">Reference proteome</keyword>
<accession>A0AAJ0HBQ3</accession>
<dbReference type="Proteomes" id="UP001275084">
    <property type="component" value="Unassembled WGS sequence"/>
</dbReference>
<organism evidence="2 3">
    <name type="scientific">Lasiosphaeria hispida</name>
    <dbReference type="NCBI Taxonomy" id="260671"/>
    <lineage>
        <taxon>Eukaryota</taxon>
        <taxon>Fungi</taxon>
        <taxon>Dikarya</taxon>
        <taxon>Ascomycota</taxon>
        <taxon>Pezizomycotina</taxon>
        <taxon>Sordariomycetes</taxon>
        <taxon>Sordariomycetidae</taxon>
        <taxon>Sordariales</taxon>
        <taxon>Lasiosphaeriaceae</taxon>
        <taxon>Lasiosphaeria</taxon>
    </lineage>
</organism>
<gene>
    <name evidence="2" type="ORF">B0T25DRAFT_551907</name>
</gene>
<evidence type="ECO:0000256" key="1">
    <source>
        <dbReference type="SAM" id="MobiDB-lite"/>
    </source>
</evidence>
<proteinExistence type="predicted"/>
<comment type="caution">
    <text evidence="2">The sequence shown here is derived from an EMBL/GenBank/DDBJ whole genome shotgun (WGS) entry which is preliminary data.</text>
</comment>
<sequence>MPGKPFTPKNKKRKAAAAPLPGQPPAKLPKQANPGLGAVPQPPTFAGRTVIAGSRKLPMAAFATATAAATFRSTPDNIELNLFVDGSYDPVARTGAYAVVFKRFAPGSKYDGKLVEMAWLADPGVGSNYMENMAIAVGGVVAKIELLNALSAMDELEGTTETVAASTTAGRKRSAIVRIFSDGQGSFSSIKRSTGYKDGRSPGDRLIGVVADASFELQKICGLEVNLRLHWIPSHISCYEVREHKRADILCAQARKEGRSLLYVDGLRMELDPQLCLSDLLQGGFVKEAVAPSLPCNGSAATPFPAVSETMDDEEEGSKISFAGVWLKSVVSPRNRNKFLRQYFRQHIMIQCESMSSLEVAVNTFHQRCRVESNEAKEVVVGVLCSYLDRRTRFVNDGKTTLDLSKPLPCIG</sequence>
<evidence type="ECO:0000313" key="2">
    <source>
        <dbReference type="EMBL" id="KAK3346380.1"/>
    </source>
</evidence>
<reference evidence="2" key="1">
    <citation type="journal article" date="2023" name="Mol. Phylogenet. Evol.">
        <title>Genome-scale phylogeny and comparative genomics of the fungal order Sordariales.</title>
        <authorList>
            <person name="Hensen N."/>
            <person name="Bonometti L."/>
            <person name="Westerberg I."/>
            <person name="Brannstrom I.O."/>
            <person name="Guillou S."/>
            <person name="Cros-Aarteil S."/>
            <person name="Calhoun S."/>
            <person name="Haridas S."/>
            <person name="Kuo A."/>
            <person name="Mondo S."/>
            <person name="Pangilinan J."/>
            <person name="Riley R."/>
            <person name="LaButti K."/>
            <person name="Andreopoulos B."/>
            <person name="Lipzen A."/>
            <person name="Chen C."/>
            <person name="Yan M."/>
            <person name="Daum C."/>
            <person name="Ng V."/>
            <person name="Clum A."/>
            <person name="Steindorff A."/>
            <person name="Ohm R.A."/>
            <person name="Martin F."/>
            <person name="Silar P."/>
            <person name="Natvig D.O."/>
            <person name="Lalanne C."/>
            <person name="Gautier V."/>
            <person name="Ament-Velasquez S.L."/>
            <person name="Kruys A."/>
            <person name="Hutchinson M.I."/>
            <person name="Powell A.J."/>
            <person name="Barry K."/>
            <person name="Miller A.N."/>
            <person name="Grigoriev I.V."/>
            <person name="Debuchy R."/>
            <person name="Gladieux P."/>
            <person name="Hiltunen Thoren M."/>
            <person name="Johannesson H."/>
        </authorList>
    </citation>
    <scope>NUCLEOTIDE SEQUENCE</scope>
    <source>
        <strain evidence="2">CBS 955.72</strain>
    </source>
</reference>
<protein>
    <submittedName>
        <fullName evidence="2">Uncharacterized protein</fullName>
    </submittedName>
</protein>
<reference evidence="2" key="2">
    <citation type="submission" date="2023-06" db="EMBL/GenBank/DDBJ databases">
        <authorList>
            <consortium name="Lawrence Berkeley National Laboratory"/>
            <person name="Haridas S."/>
            <person name="Hensen N."/>
            <person name="Bonometti L."/>
            <person name="Westerberg I."/>
            <person name="Brannstrom I.O."/>
            <person name="Guillou S."/>
            <person name="Cros-Aarteil S."/>
            <person name="Calhoun S."/>
            <person name="Kuo A."/>
            <person name="Mondo S."/>
            <person name="Pangilinan J."/>
            <person name="Riley R."/>
            <person name="Labutti K."/>
            <person name="Andreopoulos B."/>
            <person name="Lipzen A."/>
            <person name="Chen C."/>
            <person name="Yanf M."/>
            <person name="Daum C."/>
            <person name="Ng V."/>
            <person name="Clum A."/>
            <person name="Steindorff A."/>
            <person name="Ohm R."/>
            <person name="Martin F."/>
            <person name="Silar P."/>
            <person name="Natvig D."/>
            <person name="Lalanne C."/>
            <person name="Gautier V."/>
            <person name="Ament-Velasquez S.L."/>
            <person name="Kruys A."/>
            <person name="Hutchinson M.I."/>
            <person name="Powell A.J."/>
            <person name="Barry K."/>
            <person name="Miller A.N."/>
            <person name="Grigoriev I.V."/>
            <person name="Debuchy R."/>
            <person name="Gladieux P."/>
            <person name="Thoren M.H."/>
            <person name="Johannesson H."/>
        </authorList>
    </citation>
    <scope>NUCLEOTIDE SEQUENCE</scope>
    <source>
        <strain evidence="2">CBS 955.72</strain>
    </source>
</reference>